<name>A0A7T8GX02_CALRO</name>
<reference evidence="2" key="1">
    <citation type="submission" date="2021-01" db="EMBL/GenBank/DDBJ databases">
        <title>Caligus Genome Assembly.</title>
        <authorList>
            <person name="Gallardo-Escarate C."/>
        </authorList>
    </citation>
    <scope>NUCLEOTIDE SEQUENCE [LARGE SCALE GENOMIC DNA]</scope>
</reference>
<keyword evidence="2" id="KW-1185">Reference proteome</keyword>
<protein>
    <submittedName>
        <fullName evidence="1">Uncharacterized protein</fullName>
    </submittedName>
</protein>
<gene>
    <name evidence="1" type="ORF">FKW44_019862</name>
</gene>
<accession>A0A7T8GX02</accession>
<dbReference type="AlphaFoldDB" id="A0A7T8GX02"/>
<feature type="non-terminal residue" evidence="1">
    <location>
        <position position="1"/>
    </location>
</feature>
<dbReference type="EMBL" id="CP045903">
    <property type="protein sequence ID" value="QQP39091.1"/>
    <property type="molecule type" value="Genomic_DNA"/>
</dbReference>
<dbReference type="Proteomes" id="UP000595437">
    <property type="component" value="Chromosome 14"/>
</dbReference>
<organism evidence="1 2">
    <name type="scientific">Caligus rogercresseyi</name>
    <name type="common">Sea louse</name>
    <dbReference type="NCBI Taxonomy" id="217165"/>
    <lineage>
        <taxon>Eukaryota</taxon>
        <taxon>Metazoa</taxon>
        <taxon>Ecdysozoa</taxon>
        <taxon>Arthropoda</taxon>
        <taxon>Crustacea</taxon>
        <taxon>Multicrustacea</taxon>
        <taxon>Hexanauplia</taxon>
        <taxon>Copepoda</taxon>
        <taxon>Siphonostomatoida</taxon>
        <taxon>Caligidae</taxon>
        <taxon>Caligus</taxon>
    </lineage>
</organism>
<sequence>GKNLSTGTIMPSPALYRPQYAIGRSFMFLEVSGPPGIVPVLPLATPPLA</sequence>
<evidence type="ECO:0000313" key="2">
    <source>
        <dbReference type="Proteomes" id="UP000595437"/>
    </source>
</evidence>
<evidence type="ECO:0000313" key="1">
    <source>
        <dbReference type="EMBL" id="QQP39091.1"/>
    </source>
</evidence>
<proteinExistence type="predicted"/>